<dbReference type="AlphaFoldDB" id="A0A9Q3FN44"/>
<reference evidence="1" key="1">
    <citation type="submission" date="2021-03" db="EMBL/GenBank/DDBJ databases">
        <title>Draft genome sequence of rust myrtle Austropuccinia psidii MF-1, a brazilian biotype.</title>
        <authorList>
            <person name="Quecine M.C."/>
            <person name="Pachon D.M.R."/>
            <person name="Bonatelli M.L."/>
            <person name="Correr F.H."/>
            <person name="Franceschini L.M."/>
            <person name="Leite T.F."/>
            <person name="Margarido G.R.A."/>
            <person name="Almeida C.A."/>
            <person name="Ferrarezi J.A."/>
            <person name="Labate C.A."/>
        </authorList>
    </citation>
    <scope>NUCLEOTIDE SEQUENCE</scope>
    <source>
        <strain evidence="1">MF-1</strain>
    </source>
</reference>
<dbReference type="Proteomes" id="UP000765509">
    <property type="component" value="Unassembled WGS sequence"/>
</dbReference>
<evidence type="ECO:0000313" key="2">
    <source>
        <dbReference type="Proteomes" id="UP000765509"/>
    </source>
</evidence>
<protein>
    <submittedName>
        <fullName evidence="1">Uncharacterized protein</fullName>
    </submittedName>
</protein>
<gene>
    <name evidence="1" type="ORF">O181_082941</name>
</gene>
<sequence>MGEAWVLPWNSLPNSAKTVDKVRQASYLLVDEVKPNSSCHWLEDSSRLVDEAQESSSEALPVDVCGPVSPSHIRIIGPRHPTLIVSSLDCEN</sequence>
<dbReference type="EMBL" id="AVOT02047985">
    <property type="protein sequence ID" value="MBW0543226.1"/>
    <property type="molecule type" value="Genomic_DNA"/>
</dbReference>
<organism evidence="1 2">
    <name type="scientific">Austropuccinia psidii MF-1</name>
    <dbReference type="NCBI Taxonomy" id="1389203"/>
    <lineage>
        <taxon>Eukaryota</taxon>
        <taxon>Fungi</taxon>
        <taxon>Dikarya</taxon>
        <taxon>Basidiomycota</taxon>
        <taxon>Pucciniomycotina</taxon>
        <taxon>Pucciniomycetes</taxon>
        <taxon>Pucciniales</taxon>
        <taxon>Sphaerophragmiaceae</taxon>
        <taxon>Austropuccinia</taxon>
    </lineage>
</organism>
<evidence type="ECO:0000313" key="1">
    <source>
        <dbReference type="EMBL" id="MBW0543226.1"/>
    </source>
</evidence>
<name>A0A9Q3FN44_9BASI</name>
<feature type="non-terminal residue" evidence="1">
    <location>
        <position position="92"/>
    </location>
</feature>
<comment type="caution">
    <text evidence="1">The sequence shown here is derived from an EMBL/GenBank/DDBJ whole genome shotgun (WGS) entry which is preliminary data.</text>
</comment>
<accession>A0A9Q3FN44</accession>
<keyword evidence="2" id="KW-1185">Reference proteome</keyword>
<proteinExistence type="predicted"/>